<dbReference type="Pfam" id="PF01464">
    <property type="entry name" value="SLT"/>
    <property type="match status" value="1"/>
</dbReference>
<name>A0ABX0NH90_9BURK</name>
<dbReference type="EMBL" id="WHJG01000032">
    <property type="protein sequence ID" value="NHZ82387.1"/>
    <property type="molecule type" value="Genomic_DNA"/>
</dbReference>
<dbReference type="Gene3D" id="1.10.530.10">
    <property type="match status" value="1"/>
</dbReference>
<evidence type="ECO:0000259" key="1">
    <source>
        <dbReference type="Pfam" id="PF01464"/>
    </source>
</evidence>
<evidence type="ECO:0000313" key="2">
    <source>
        <dbReference type="EMBL" id="NHZ82387.1"/>
    </source>
</evidence>
<dbReference type="InterPro" id="IPR023346">
    <property type="entry name" value="Lysozyme-like_dom_sf"/>
</dbReference>
<dbReference type="InterPro" id="IPR008258">
    <property type="entry name" value="Transglycosylase_SLT_dom_1"/>
</dbReference>
<gene>
    <name evidence="2" type="ORF">F2P44_24340</name>
</gene>
<organism evidence="2 3">
    <name type="scientific">Massilia frigida</name>
    <dbReference type="NCBI Taxonomy" id="2609281"/>
    <lineage>
        <taxon>Bacteria</taxon>
        <taxon>Pseudomonadati</taxon>
        <taxon>Pseudomonadota</taxon>
        <taxon>Betaproteobacteria</taxon>
        <taxon>Burkholderiales</taxon>
        <taxon>Oxalobacteraceae</taxon>
        <taxon>Telluria group</taxon>
        <taxon>Massilia</taxon>
    </lineage>
</organism>
<proteinExistence type="predicted"/>
<accession>A0ABX0NH90</accession>
<keyword evidence="3" id="KW-1185">Reference proteome</keyword>
<dbReference type="Proteomes" id="UP000621455">
    <property type="component" value="Unassembled WGS sequence"/>
</dbReference>
<feature type="domain" description="Transglycosylase SLT" evidence="1">
    <location>
        <begin position="6"/>
        <end position="123"/>
    </location>
</feature>
<evidence type="ECO:0000313" key="3">
    <source>
        <dbReference type="Proteomes" id="UP000621455"/>
    </source>
</evidence>
<reference evidence="2 3" key="1">
    <citation type="submission" date="2019-10" db="EMBL/GenBank/DDBJ databases">
        <title>Taxonomy of Antarctic Massilia spp.: description of Massilia rubra sp. nov., Massilia aquatica sp. nov., Massilia mucilaginosa sp. nov., Massilia frigida sp. nov. isolated from streams, lakes and regoliths.</title>
        <authorList>
            <person name="Holochova P."/>
            <person name="Sedlacek I."/>
            <person name="Kralova S."/>
            <person name="Maslanova I."/>
            <person name="Busse H.-J."/>
            <person name="Stankova E."/>
            <person name="Vrbovska V."/>
            <person name="Kovarovic V."/>
            <person name="Bartak M."/>
            <person name="Svec P."/>
            <person name="Pantucek R."/>
        </authorList>
    </citation>
    <scope>NUCLEOTIDE SEQUENCE [LARGE SCALE GENOMIC DNA]</scope>
    <source>
        <strain evidence="2 3">CCM 8695</strain>
    </source>
</reference>
<sequence>MIDFVFLAQQCAPGVHVDTMQRIVRVESSFNPYAIGVVGARLERQPRNSGEALATAQWLEKNGYNFSMGLAQVNKRNLAKYGLTLATAFDPCRNLSAGSAILAECYQRAGKTGRSQQDALRAAFSCYYSGNFISGFRLGYVLKVVAAGGNGSAASARIVLNQPPAVAAASRGVRARRESGSARRMAYAPGLPGEQAPVVSSQSNSALLF</sequence>
<dbReference type="RefSeq" id="WP_167090361.1">
    <property type="nucleotide sequence ID" value="NZ_WHJG01000032.1"/>
</dbReference>
<protein>
    <submittedName>
        <fullName evidence="2">Transglycosylase SLT domain-containing protein</fullName>
    </submittedName>
</protein>
<dbReference type="CDD" id="cd16892">
    <property type="entry name" value="LT_VirB1-like"/>
    <property type="match status" value="1"/>
</dbReference>
<comment type="caution">
    <text evidence="2">The sequence shown here is derived from an EMBL/GenBank/DDBJ whole genome shotgun (WGS) entry which is preliminary data.</text>
</comment>
<dbReference type="SUPFAM" id="SSF53955">
    <property type="entry name" value="Lysozyme-like"/>
    <property type="match status" value="1"/>
</dbReference>